<sequence>MPFVSACVGAACMRACVRTHAARARMPRRSDARRPTIAARRDTLKGALKDVRKDVRKGARDGARLGAAPGAGGFPIRAVPSGPGAAIAPDRRTPFARGRANVSTPISRLAGAAQN</sequence>
<dbReference type="Proteomes" id="UP000006738">
    <property type="component" value="Chromosome I"/>
</dbReference>
<organism evidence="2 3">
    <name type="scientific">Burkholderia pseudomallei (strain 1106a)</name>
    <dbReference type="NCBI Taxonomy" id="357348"/>
    <lineage>
        <taxon>Bacteria</taxon>
        <taxon>Pseudomonadati</taxon>
        <taxon>Pseudomonadota</taxon>
        <taxon>Betaproteobacteria</taxon>
        <taxon>Burkholderiales</taxon>
        <taxon>Burkholderiaceae</taxon>
        <taxon>Burkholderia</taxon>
        <taxon>pseudomallei group</taxon>
    </lineage>
</organism>
<dbReference type="KEGG" id="bpl:BURPS1106A_1451"/>
<dbReference type="AlphaFoldDB" id="A3NTQ3"/>
<evidence type="ECO:0000313" key="2">
    <source>
        <dbReference type="EMBL" id="ABN88757.1"/>
    </source>
</evidence>
<gene>
    <name evidence="2" type="ordered locus">BURPS1106A_1451</name>
</gene>
<evidence type="ECO:0000313" key="3">
    <source>
        <dbReference type="Proteomes" id="UP000006738"/>
    </source>
</evidence>
<protein>
    <submittedName>
        <fullName evidence="2">Uncharacterized protein</fullName>
    </submittedName>
</protein>
<name>A3NTQ3_BURP0</name>
<feature type="region of interest" description="Disordered" evidence="1">
    <location>
        <begin position="90"/>
        <end position="115"/>
    </location>
</feature>
<reference evidence="2 3" key="1">
    <citation type="submission" date="2007-02" db="EMBL/GenBank/DDBJ databases">
        <authorList>
            <person name="DeShazer D."/>
            <person name="Woods D.E."/>
            <person name="Nierman W.C."/>
        </authorList>
    </citation>
    <scope>NUCLEOTIDE SEQUENCE [LARGE SCALE GENOMIC DNA]</scope>
    <source>
        <strain evidence="2 3">1106a</strain>
    </source>
</reference>
<dbReference type="EMBL" id="CP000572">
    <property type="protein sequence ID" value="ABN88757.1"/>
    <property type="molecule type" value="Genomic_DNA"/>
</dbReference>
<dbReference type="HOGENOM" id="CLU_2314947_0_0_4"/>
<accession>A3NTQ3</accession>
<dbReference type="RefSeq" id="WP_004535996.1">
    <property type="nucleotide sequence ID" value="NC_009076.1"/>
</dbReference>
<evidence type="ECO:0000256" key="1">
    <source>
        <dbReference type="SAM" id="MobiDB-lite"/>
    </source>
</evidence>
<proteinExistence type="predicted"/>